<evidence type="ECO:0000313" key="1">
    <source>
        <dbReference type="EMBL" id="CAG8572760.1"/>
    </source>
</evidence>
<comment type="caution">
    <text evidence="1">The sequence shown here is derived from an EMBL/GenBank/DDBJ whole genome shotgun (WGS) entry which is preliminary data.</text>
</comment>
<proteinExistence type="predicted"/>
<protein>
    <submittedName>
        <fullName evidence="1">9022_t:CDS:1</fullName>
    </submittedName>
</protein>
<gene>
    <name evidence="1" type="ORF">DHETER_LOCUS6135</name>
</gene>
<dbReference type="Proteomes" id="UP000789702">
    <property type="component" value="Unassembled WGS sequence"/>
</dbReference>
<organism evidence="1 2">
    <name type="scientific">Dentiscutata heterogama</name>
    <dbReference type="NCBI Taxonomy" id="1316150"/>
    <lineage>
        <taxon>Eukaryota</taxon>
        <taxon>Fungi</taxon>
        <taxon>Fungi incertae sedis</taxon>
        <taxon>Mucoromycota</taxon>
        <taxon>Glomeromycotina</taxon>
        <taxon>Glomeromycetes</taxon>
        <taxon>Diversisporales</taxon>
        <taxon>Gigasporaceae</taxon>
        <taxon>Dentiscutata</taxon>
    </lineage>
</organism>
<evidence type="ECO:0000313" key="2">
    <source>
        <dbReference type="Proteomes" id="UP000789702"/>
    </source>
</evidence>
<sequence>MSKKKVNVIGAGVIGITTALILQRNGYQVQILAEHWPGDSDINYTSPWAGAAWRPHFYLNNAKNVDKFERISFKAFWTLLHTPDTGLMSTTIYDYMDKKPELSQDGWLKEFVPKFRILPQRKLPPGVEFGLSYTTITIHGPRYIRWLLKQFLCAGGKIKKVHLSHINESFEDDVDIVVNCTGLNARTFGGVQDDTVTPTRGQTVIVWAPHVKTIYYRSNSDYISYIIPREDGEVVLGGTLEKNNLSDRPDLKTAELIIQRCIELCPELTLGKGVQALKIISHNVGRRPTRADGIRLEIEMLKDDKGKDIIICHNYGHHTYGYSSSWGSCLEAFELIEAAMSNITNERKNEKLNSKL</sequence>
<name>A0ACA9M7V2_9GLOM</name>
<accession>A0ACA9M7V2</accession>
<reference evidence="1" key="1">
    <citation type="submission" date="2021-06" db="EMBL/GenBank/DDBJ databases">
        <authorList>
            <person name="Kallberg Y."/>
            <person name="Tangrot J."/>
            <person name="Rosling A."/>
        </authorList>
    </citation>
    <scope>NUCLEOTIDE SEQUENCE</scope>
    <source>
        <strain evidence="1">IL203A</strain>
    </source>
</reference>
<dbReference type="EMBL" id="CAJVPU010007440">
    <property type="protein sequence ID" value="CAG8572760.1"/>
    <property type="molecule type" value="Genomic_DNA"/>
</dbReference>
<keyword evidence="2" id="KW-1185">Reference proteome</keyword>